<dbReference type="OrthoDB" id="2992578at2759"/>
<gene>
    <name evidence="1" type="ORF">MVEN_01830800</name>
</gene>
<sequence>MSASVQKNSLTVIGIHKAPENLSKREFDAKARAFCDSLVALPVVKKNFLSFDVIFQNSVLDEHMKELGWGEPQPCVIHIVELETVEKFTEFLQDAAFQKLMTNTDDFALPSVSITFSADAVTRIDVPRSEHGSTATERALWVGIYSGPGPALSPHITQFQENVSATMDEYVALPVSQKNMLSHKVLTANDSAEATLQAHGYPNAEPAVVVMVEMENWDRAIEICEDAEIKRVTEKANQGFGLLVGAICFGADVVSKIKKV</sequence>
<dbReference type="Proteomes" id="UP000620124">
    <property type="component" value="Unassembled WGS sequence"/>
</dbReference>
<dbReference type="AlphaFoldDB" id="A0A8H7CP62"/>
<evidence type="ECO:0000313" key="1">
    <source>
        <dbReference type="EMBL" id="KAF7342418.1"/>
    </source>
</evidence>
<reference evidence="1" key="1">
    <citation type="submission" date="2020-05" db="EMBL/GenBank/DDBJ databases">
        <title>Mycena genomes resolve the evolution of fungal bioluminescence.</title>
        <authorList>
            <person name="Tsai I.J."/>
        </authorList>
    </citation>
    <scope>NUCLEOTIDE SEQUENCE</scope>
    <source>
        <strain evidence="1">CCC161011</strain>
    </source>
</reference>
<protein>
    <submittedName>
        <fullName evidence="1">Uncharacterized protein</fullName>
    </submittedName>
</protein>
<evidence type="ECO:0000313" key="2">
    <source>
        <dbReference type="Proteomes" id="UP000620124"/>
    </source>
</evidence>
<keyword evidence="2" id="KW-1185">Reference proteome</keyword>
<organism evidence="1 2">
    <name type="scientific">Mycena venus</name>
    <dbReference type="NCBI Taxonomy" id="2733690"/>
    <lineage>
        <taxon>Eukaryota</taxon>
        <taxon>Fungi</taxon>
        <taxon>Dikarya</taxon>
        <taxon>Basidiomycota</taxon>
        <taxon>Agaricomycotina</taxon>
        <taxon>Agaricomycetes</taxon>
        <taxon>Agaricomycetidae</taxon>
        <taxon>Agaricales</taxon>
        <taxon>Marasmiineae</taxon>
        <taxon>Mycenaceae</taxon>
        <taxon>Mycena</taxon>
    </lineage>
</organism>
<proteinExistence type="predicted"/>
<dbReference type="EMBL" id="JACAZI010000017">
    <property type="protein sequence ID" value="KAF7342418.1"/>
    <property type="molecule type" value="Genomic_DNA"/>
</dbReference>
<name>A0A8H7CP62_9AGAR</name>
<accession>A0A8H7CP62</accession>
<comment type="caution">
    <text evidence="1">The sequence shown here is derived from an EMBL/GenBank/DDBJ whole genome shotgun (WGS) entry which is preliminary data.</text>
</comment>